<keyword evidence="2" id="KW-0614">Plasmid</keyword>
<reference evidence="2 3" key="1">
    <citation type="submission" date="2018-07" db="EMBL/GenBank/DDBJ databases">
        <title>Genome sequence of Nitratireductor thuwali#1536.</title>
        <authorList>
            <person name="Michoud G."/>
            <person name="Merlino G."/>
            <person name="Sefrji F.O."/>
            <person name="Daffonchio D."/>
        </authorList>
    </citation>
    <scope>NUCLEOTIDE SEQUENCE [LARGE SCALE GENOMIC DNA]</scope>
    <source>
        <strain evidence="2 3">Nit1536</strain>
        <plasmid evidence="2 3">p1536_1</plasmid>
    </source>
</reference>
<keyword evidence="3" id="KW-1185">Reference proteome</keyword>
<gene>
    <name evidence="2" type="ORF">NTH_04359</name>
</gene>
<proteinExistence type="predicted"/>
<evidence type="ECO:0008006" key="4">
    <source>
        <dbReference type="Google" id="ProtNLM"/>
    </source>
</evidence>
<dbReference type="EMBL" id="CP030942">
    <property type="protein sequence ID" value="UUP19844.1"/>
    <property type="molecule type" value="Genomic_DNA"/>
</dbReference>
<sequence>MRTILGRTILLAVVGFVAVPAAATAQEGIPACQDQQNLEQVLGSNGEIMPEDCREATISVLETDGDRLCLVDLSGESEGIVGEIRDVAVEQRWWMSCQDIEEAVR</sequence>
<evidence type="ECO:0000313" key="3">
    <source>
        <dbReference type="Proteomes" id="UP001342418"/>
    </source>
</evidence>
<name>A0ABY5MSM4_9HYPH</name>
<feature type="chain" id="PRO_5047312216" description="Secreted protein" evidence="1">
    <location>
        <begin position="26"/>
        <end position="105"/>
    </location>
</feature>
<evidence type="ECO:0000256" key="1">
    <source>
        <dbReference type="SAM" id="SignalP"/>
    </source>
</evidence>
<geneLocation type="plasmid" evidence="2 3">
    <name>p1536_1</name>
</geneLocation>
<feature type="signal peptide" evidence="1">
    <location>
        <begin position="1"/>
        <end position="25"/>
    </location>
</feature>
<keyword evidence="1" id="KW-0732">Signal</keyword>
<evidence type="ECO:0000313" key="2">
    <source>
        <dbReference type="EMBL" id="UUP19844.1"/>
    </source>
</evidence>
<dbReference type="Proteomes" id="UP001342418">
    <property type="component" value="Plasmid p1536_1"/>
</dbReference>
<protein>
    <recommendedName>
        <fullName evidence="4">Secreted protein</fullName>
    </recommendedName>
</protein>
<organism evidence="2 3">
    <name type="scientific">Nitratireductor thuwali</name>
    <dbReference type="NCBI Taxonomy" id="2267699"/>
    <lineage>
        <taxon>Bacteria</taxon>
        <taxon>Pseudomonadati</taxon>
        <taxon>Pseudomonadota</taxon>
        <taxon>Alphaproteobacteria</taxon>
        <taxon>Hyphomicrobiales</taxon>
        <taxon>Phyllobacteriaceae</taxon>
        <taxon>Nitratireductor</taxon>
    </lineage>
</organism>
<accession>A0ABY5MSM4</accession>
<dbReference type="RefSeq" id="WP_338532041.1">
    <property type="nucleotide sequence ID" value="NZ_CP030942.1"/>
</dbReference>